<organism evidence="1 2">
    <name type="scientific">Herbiconiux daphne</name>
    <dbReference type="NCBI Taxonomy" id="2970914"/>
    <lineage>
        <taxon>Bacteria</taxon>
        <taxon>Bacillati</taxon>
        <taxon>Actinomycetota</taxon>
        <taxon>Actinomycetes</taxon>
        <taxon>Micrococcales</taxon>
        <taxon>Microbacteriaceae</taxon>
        <taxon>Herbiconiux</taxon>
    </lineage>
</organism>
<protein>
    <submittedName>
        <fullName evidence="1">Uncharacterized protein</fullName>
    </submittedName>
</protein>
<dbReference type="Proteomes" id="UP001165586">
    <property type="component" value="Unassembled WGS sequence"/>
</dbReference>
<evidence type="ECO:0000313" key="1">
    <source>
        <dbReference type="EMBL" id="MCS5736363.1"/>
    </source>
</evidence>
<reference evidence="1" key="1">
    <citation type="submission" date="2022-08" db="EMBL/GenBank/DDBJ databases">
        <authorList>
            <person name="Deng Y."/>
            <person name="Han X.-F."/>
            <person name="Zhang Y.-Q."/>
        </authorList>
    </citation>
    <scope>NUCLEOTIDE SEQUENCE</scope>
    <source>
        <strain evidence="1">CPCC 203386</strain>
    </source>
</reference>
<accession>A0ABT2H8V3</accession>
<dbReference type="EMBL" id="JANLCJ010000018">
    <property type="protein sequence ID" value="MCS5736363.1"/>
    <property type="molecule type" value="Genomic_DNA"/>
</dbReference>
<comment type="caution">
    <text evidence="1">The sequence shown here is derived from an EMBL/GenBank/DDBJ whole genome shotgun (WGS) entry which is preliminary data.</text>
</comment>
<proteinExistence type="predicted"/>
<gene>
    <name evidence="1" type="ORF">N1032_21745</name>
</gene>
<dbReference type="RefSeq" id="WP_259542257.1">
    <property type="nucleotide sequence ID" value="NZ_JANLCJ010000018.1"/>
</dbReference>
<evidence type="ECO:0000313" key="2">
    <source>
        <dbReference type="Proteomes" id="UP001165586"/>
    </source>
</evidence>
<name>A0ABT2H8V3_9MICO</name>
<keyword evidence="2" id="KW-1185">Reference proteome</keyword>
<sequence length="131" mass="14237">MLVMHPRLVKLLSRVVGTQFQNEAPIFGTGLTSKFSYNGIPVLEDINLAKTYKDGATTPVSLANKVGYIALDVESLYFEAANETPIDQTIADTRFVGNTFYDVAGVVDKSRVIVKTSKTGFGTAMKKGKDL</sequence>